<protein>
    <submittedName>
        <fullName evidence="1">Predicted protein</fullName>
    </submittedName>
</protein>
<reference evidence="2" key="1">
    <citation type="journal article" date="2011" name="Nat. Commun.">
        <title>Effector diversification within compartments of the Leptosphaeria maculans genome affected by Repeat-Induced Point mutations.</title>
        <authorList>
            <person name="Rouxel T."/>
            <person name="Grandaubert J."/>
            <person name="Hane J.K."/>
            <person name="Hoede C."/>
            <person name="van de Wouw A.P."/>
            <person name="Couloux A."/>
            <person name="Dominguez V."/>
            <person name="Anthouard V."/>
            <person name="Bally P."/>
            <person name="Bourras S."/>
            <person name="Cozijnsen A.J."/>
            <person name="Ciuffetti L.M."/>
            <person name="Degrave A."/>
            <person name="Dilmaghani A."/>
            <person name="Duret L."/>
            <person name="Fudal I."/>
            <person name="Goodwin S.B."/>
            <person name="Gout L."/>
            <person name="Glaser N."/>
            <person name="Linglin J."/>
            <person name="Kema G.H.J."/>
            <person name="Lapalu N."/>
            <person name="Lawrence C.B."/>
            <person name="May K."/>
            <person name="Meyer M."/>
            <person name="Ollivier B."/>
            <person name="Poulain J."/>
            <person name="Schoch C.L."/>
            <person name="Simon A."/>
            <person name="Spatafora J.W."/>
            <person name="Stachowiak A."/>
            <person name="Turgeon B.G."/>
            <person name="Tyler B.M."/>
            <person name="Vincent D."/>
            <person name="Weissenbach J."/>
            <person name="Amselem J."/>
            <person name="Quesneville H."/>
            <person name="Oliver R.P."/>
            <person name="Wincker P."/>
            <person name="Balesdent M.-H."/>
            <person name="Howlett B.J."/>
        </authorList>
    </citation>
    <scope>NUCLEOTIDE SEQUENCE [LARGE SCALE GENOMIC DNA]</scope>
    <source>
        <strain evidence="2">JN3 / isolate v23.1.3 / race Av1-4-5-6-7-8</strain>
    </source>
</reference>
<organism evidence="2">
    <name type="scientific">Leptosphaeria maculans (strain JN3 / isolate v23.1.3 / race Av1-4-5-6-7-8)</name>
    <name type="common">Blackleg fungus</name>
    <name type="synonym">Phoma lingam</name>
    <dbReference type="NCBI Taxonomy" id="985895"/>
    <lineage>
        <taxon>Eukaryota</taxon>
        <taxon>Fungi</taxon>
        <taxon>Dikarya</taxon>
        <taxon>Ascomycota</taxon>
        <taxon>Pezizomycotina</taxon>
        <taxon>Dothideomycetes</taxon>
        <taxon>Pleosporomycetidae</taxon>
        <taxon>Pleosporales</taxon>
        <taxon>Pleosporineae</taxon>
        <taxon>Leptosphaeriaceae</taxon>
        <taxon>Plenodomus</taxon>
        <taxon>Plenodomus lingam/Leptosphaeria maculans species complex</taxon>
    </lineage>
</organism>
<dbReference type="InParanoid" id="E4ZPV4"/>
<sequence>MHEAAILYRKHVVATGKINGVKTLPIPIPTTHGFDTADAVSKDQLVRRPPSAWSELQISHGA</sequence>
<keyword evidence="2" id="KW-1185">Reference proteome</keyword>
<gene>
    <name evidence="1" type="ORF">LEMA_uP043900.1</name>
</gene>
<evidence type="ECO:0000313" key="2">
    <source>
        <dbReference type="Proteomes" id="UP000002668"/>
    </source>
</evidence>
<dbReference type="Proteomes" id="UP000002668">
    <property type="component" value="Genome"/>
</dbReference>
<evidence type="ECO:0000313" key="1">
    <source>
        <dbReference type="EMBL" id="CBX93489.1"/>
    </source>
</evidence>
<dbReference type="EMBL" id="FP929105">
    <property type="protein sequence ID" value="CBX93489.1"/>
    <property type="molecule type" value="Genomic_DNA"/>
</dbReference>
<dbReference type="HOGENOM" id="CLU_2904601_0_0_1"/>
<dbReference type="AlphaFoldDB" id="E4ZPV4"/>
<name>E4ZPV4_LEPMJ</name>
<dbReference type="GeneID" id="13282627"/>
<dbReference type="VEuPathDB" id="FungiDB:LEMA_uP043900.1"/>
<accession>E4ZPV4</accession>
<proteinExistence type="predicted"/>